<feature type="compositionally biased region" description="Polar residues" evidence="1">
    <location>
        <begin position="121"/>
        <end position="136"/>
    </location>
</feature>
<evidence type="ECO:0000313" key="2">
    <source>
        <dbReference type="EMBL" id="CAG9530285.1"/>
    </source>
</evidence>
<feature type="compositionally biased region" description="Basic and acidic residues" evidence="1">
    <location>
        <begin position="102"/>
        <end position="119"/>
    </location>
</feature>
<feature type="region of interest" description="Disordered" evidence="1">
    <location>
        <begin position="94"/>
        <end position="165"/>
    </location>
</feature>
<dbReference type="AlphaFoldDB" id="A0A8J2LUN6"/>
<comment type="caution">
    <text evidence="2">The sequence shown here is derived from an EMBL/GenBank/DDBJ whole genome shotgun (WGS) entry which is preliminary data.</text>
</comment>
<name>A0A8J2LUN6_9BILA</name>
<proteinExistence type="predicted"/>
<feature type="region of interest" description="Disordered" evidence="1">
    <location>
        <begin position="1"/>
        <end position="27"/>
    </location>
</feature>
<dbReference type="Proteomes" id="UP000746747">
    <property type="component" value="Unassembled WGS sequence"/>
</dbReference>
<sequence length="218" mass="24444">MQRVKTKHAAGEEAPTKNFTAFNPIDDGIPKTYHYPSYSQEENAAANFYQLPVFSPDVSNQFAVPQPNNCDNVEFSKSDDILDISDLTPLQSHTISTSKGQANKDSKFGHASSDTRDDGSGPSSVIQQYQLSSQANKDSKFGHTSFDTREDDESGPSSVIQQNESCNGDLPANFDIFKNFDLALSDDDIQMYDHEWENNNELRRTYKELFNDFALHLP</sequence>
<reference evidence="2" key="1">
    <citation type="submission" date="2021-09" db="EMBL/GenBank/DDBJ databases">
        <authorList>
            <consortium name="Pathogen Informatics"/>
        </authorList>
    </citation>
    <scope>NUCLEOTIDE SEQUENCE</scope>
</reference>
<feature type="compositionally biased region" description="Polar residues" evidence="1">
    <location>
        <begin position="155"/>
        <end position="165"/>
    </location>
</feature>
<evidence type="ECO:0000256" key="1">
    <source>
        <dbReference type="SAM" id="MobiDB-lite"/>
    </source>
</evidence>
<organism evidence="2 3">
    <name type="scientific">Cercopithifilaria johnstoni</name>
    <dbReference type="NCBI Taxonomy" id="2874296"/>
    <lineage>
        <taxon>Eukaryota</taxon>
        <taxon>Metazoa</taxon>
        <taxon>Ecdysozoa</taxon>
        <taxon>Nematoda</taxon>
        <taxon>Chromadorea</taxon>
        <taxon>Rhabditida</taxon>
        <taxon>Spirurina</taxon>
        <taxon>Spiruromorpha</taxon>
        <taxon>Filarioidea</taxon>
        <taxon>Onchocercidae</taxon>
        <taxon>Cercopithifilaria</taxon>
    </lineage>
</organism>
<protein>
    <submittedName>
        <fullName evidence="2">Uncharacterized protein</fullName>
    </submittedName>
</protein>
<gene>
    <name evidence="2" type="ORF">CJOHNSTONI_LOCUS798</name>
</gene>
<evidence type="ECO:0000313" key="3">
    <source>
        <dbReference type="Proteomes" id="UP000746747"/>
    </source>
</evidence>
<accession>A0A8J2LUN6</accession>
<keyword evidence="3" id="KW-1185">Reference proteome</keyword>
<dbReference type="OrthoDB" id="8685330at2759"/>
<dbReference type="EMBL" id="CAKAEH010000222">
    <property type="protein sequence ID" value="CAG9530285.1"/>
    <property type="molecule type" value="Genomic_DNA"/>
</dbReference>